<keyword evidence="13" id="KW-0175">Coiled coil</keyword>
<evidence type="ECO:0000256" key="13">
    <source>
        <dbReference type="SAM" id="Coils"/>
    </source>
</evidence>
<evidence type="ECO:0000256" key="2">
    <source>
        <dbReference type="ARBA" id="ARBA00004123"/>
    </source>
</evidence>
<feature type="region of interest" description="Disordered" evidence="14">
    <location>
        <begin position="375"/>
        <end position="430"/>
    </location>
</feature>
<evidence type="ECO:0000256" key="14">
    <source>
        <dbReference type="SAM" id="MobiDB-lite"/>
    </source>
</evidence>
<dbReference type="PANTHER" id="PTHR16171:SF7">
    <property type="entry name" value="DNA REPAIR PROTEIN RAD2"/>
    <property type="match status" value="1"/>
</dbReference>
<feature type="domain" description="XPG-I" evidence="15">
    <location>
        <begin position="808"/>
        <end position="877"/>
    </location>
</feature>
<dbReference type="PANTHER" id="PTHR16171">
    <property type="entry name" value="DNA REPAIR PROTEIN COMPLEMENTING XP-G CELLS-RELATED"/>
    <property type="match status" value="1"/>
</dbReference>
<dbReference type="GO" id="GO:0046872">
    <property type="term" value="F:metal ion binding"/>
    <property type="evidence" value="ECO:0007669"/>
    <property type="project" value="UniProtKB-KW"/>
</dbReference>
<dbReference type="Gene3D" id="1.10.150.20">
    <property type="entry name" value="5' to 3' exonuclease, C-terminal subdomain"/>
    <property type="match status" value="1"/>
</dbReference>
<dbReference type="GO" id="GO:0048256">
    <property type="term" value="F:flap endonuclease activity"/>
    <property type="evidence" value="ECO:0007669"/>
    <property type="project" value="UniProtKB-ARBA"/>
</dbReference>
<dbReference type="GO" id="GO:0006289">
    <property type="term" value="P:nucleotide-excision repair"/>
    <property type="evidence" value="ECO:0007669"/>
    <property type="project" value="InterPro"/>
</dbReference>
<evidence type="ECO:0000313" key="17">
    <source>
        <dbReference type="EMBL" id="OAD76030.1"/>
    </source>
</evidence>
<dbReference type="Pfam" id="PF00752">
    <property type="entry name" value="XPG_N"/>
    <property type="match status" value="1"/>
</dbReference>
<feature type="compositionally biased region" description="Basic and acidic residues" evidence="14">
    <location>
        <begin position="716"/>
        <end position="729"/>
    </location>
</feature>
<dbReference type="FunFam" id="1.10.150.20:FF:000030">
    <property type="entry name" value="Flap endonuclease GEN-like 1"/>
    <property type="match status" value="1"/>
</dbReference>
<keyword evidence="5" id="KW-0479">Metal-binding</keyword>
<organism evidence="17 18">
    <name type="scientific">Phycomyces blakesleeanus (strain ATCC 8743b / DSM 1359 / FGSC 10004 / NBRC 33097 / NRRL 1555)</name>
    <dbReference type="NCBI Taxonomy" id="763407"/>
    <lineage>
        <taxon>Eukaryota</taxon>
        <taxon>Fungi</taxon>
        <taxon>Fungi incertae sedis</taxon>
        <taxon>Mucoromycota</taxon>
        <taxon>Mucoromycotina</taxon>
        <taxon>Mucoromycetes</taxon>
        <taxon>Mucorales</taxon>
        <taxon>Phycomycetaceae</taxon>
        <taxon>Phycomyces</taxon>
    </lineage>
</organism>
<dbReference type="SMART" id="SM00484">
    <property type="entry name" value="XPGI"/>
    <property type="match status" value="1"/>
</dbReference>
<keyword evidence="7" id="KW-0227">DNA damage</keyword>
<evidence type="ECO:0000256" key="8">
    <source>
        <dbReference type="ARBA" id="ARBA00022801"/>
    </source>
</evidence>
<feature type="coiled-coil region" evidence="13">
    <location>
        <begin position="764"/>
        <end position="791"/>
    </location>
</feature>
<dbReference type="SMART" id="SM00485">
    <property type="entry name" value="XPGN"/>
    <property type="match status" value="1"/>
</dbReference>
<dbReference type="InterPro" id="IPR006084">
    <property type="entry name" value="XPG/Rad2"/>
</dbReference>
<dbReference type="VEuPathDB" id="FungiDB:PHYBLDRAFT_180491"/>
<feature type="compositionally biased region" description="Acidic residues" evidence="14">
    <location>
        <begin position="730"/>
        <end position="741"/>
    </location>
</feature>
<evidence type="ECO:0000256" key="11">
    <source>
        <dbReference type="ARBA" id="ARBA00023242"/>
    </source>
</evidence>
<feature type="compositionally biased region" description="Basic and acidic residues" evidence="14">
    <location>
        <begin position="125"/>
        <end position="135"/>
    </location>
</feature>
<feature type="compositionally biased region" description="Acidic residues" evidence="14">
    <location>
        <begin position="332"/>
        <end position="343"/>
    </location>
</feature>
<evidence type="ECO:0000259" key="16">
    <source>
        <dbReference type="SMART" id="SM00485"/>
    </source>
</evidence>
<evidence type="ECO:0000259" key="15">
    <source>
        <dbReference type="SMART" id="SM00484"/>
    </source>
</evidence>
<evidence type="ECO:0000313" key="18">
    <source>
        <dbReference type="Proteomes" id="UP000077315"/>
    </source>
</evidence>
<comment type="subcellular location">
    <subcellularLocation>
        <location evidence="2">Nucleus</location>
    </subcellularLocation>
</comment>
<sequence>MGVQNLWTLTAPAARPCQLESLRNRKLAVDASIWMYQFVRSMRDKQGNPMHNAHLLGFFRRICKLLFFNIKPIFVFDGGVPDLKKHVIRERRLRREGALTSMKQVAGKILSAQMKSRILLEEEKRRNENAEKTNQPKELNSSVTSTVVKSLQQRHLNDPYDLPKATKKPADFDQRLATHEEIASFVKEFKPSEIDFDSDVFQSLPHEIQYEIIQDIMIRSRQTSWDRLDQMLKNSKDPLDFSKQQIKQLAHRNEMTQRLLTMNSPALKNDEATPLRIASERGRAYILYKNENPDEGLGWRLPGLLTPESTVVKDDKSNKSDENDDDSKSNEINEEDEVDEEMEVVVPSTSDKVKDAIMANPELAAMMTGFFNDEDEEKEEDENENEDALSNDIPANFQSMDANDTDDEPLFDIPSKPISDARTQPQPQPQQQISLLDDMDAYAQDDETMQHVLEKIYGNNIISFEEETKPKETKSEEIDEENLSARELYNLWLSRVPDSFIYMHSFNDEHKQLIHNAVFTDPVNTIKSQRDSVQKSLGKTRDSNELSIEAHTFHIRMLESVIAWKSHMEENISFLEYAESLPQDSLIIDKDAMVLDEDEDEEGEMRFEEATSLPIPPTVGAQSDTLYKGSVDLVSSILGDKVPTTEDFAEEDPQSRKEPGGTNEVQPKAQDGPDFDIESSLTENFISEDIKHKPISDVKLEYLEPKENVETDFEQIIKSKSEEKPKENIDALDESDEDDPDEEQIIDMDEEQNEYARFISDIKTKDIESVRKELDDDMEKLNLQLSKKKGLSDEITQNMIQDIQELLRLFGIPFIVSPMEAEAQCAALLESSAIEGIITDDSDVFLFGGTCVYKNLFSQQKYAEIYNMQDIKREMQLDRRKLIQISFFLGSDYTTGIPGIGPVTALELLAEFSAPIDADYAIDENEPLEAPLERFRDWYRQGNDTTAFQRRFRKKHGELEIPDNFPDSSVKDAYYNPKVDRHPSIPEWKMPELDTLRLFLMEAFGWPDSKTDEFLLPVIRQMNQRATLGTQSTINRFISPLEKDEYQTPHKTRLHKSKRIQNVVDRWRKAKVKKRPSEKCDSERPTKQKKV</sequence>
<dbReference type="GO" id="GO:0003697">
    <property type="term" value="F:single-stranded DNA binding"/>
    <property type="evidence" value="ECO:0007669"/>
    <property type="project" value="InterPro"/>
</dbReference>
<feature type="domain" description="XPG N-terminal" evidence="16">
    <location>
        <begin position="1"/>
        <end position="98"/>
    </location>
</feature>
<name>A0A167NIV2_PHYB8</name>
<comment type="similarity">
    <text evidence="12">Belongs to the XPG/RAD2 endonuclease family. GEN subfamily.</text>
</comment>
<dbReference type="EMBL" id="KV440976">
    <property type="protein sequence ID" value="OAD76030.1"/>
    <property type="molecule type" value="Genomic_DNA"/>
</dbReference>
<dbReference type="RefSeq" id="XP_018294070.1">
    <property type="nucleotide sequence ID" value="XM_018438326.1"/>
</dbReference>
<keyword evidence="18" id="KW-1185">Reference proteome</keyword>
<dbReference type="PRINTS" id="PR00066">
    <property type="entry name" value="XRODRMPGMNTG"/>
</dbReference>
<dbReference type="InterPro" id="IPR006086">
    <property type="entry name" value="XPG-I_dom"/>
</dbReference>
<evidence type="ECO:0000256" key="6">
    <source>
        <dbReference type="ARBA" id="ARBA00022759"/>
    </source>
</evidence>
<gene>
    <name evidence="17" type="ORF">PHYBLDRAFT_180491</name>
</gene>
<dbReference type="OrthoDB" id="31113at2759"/>
<keyword evidence="8" id="KW-0378">Hydrolase</keyword>
<dbReference type="SUPFAM" id="SSF88723">
    <property type="entry name" value="PIN domain-like"/>
    <property type="match status" value="1"/>
</dbReference>
<dbReference type="GeneID" id="28999232"/>
<dbReference type="InterPro" id="IPR019974">
    <property type="entry name" value="XPG_CS"/>
</dbReference>
<feature type="region of interest" description="Disordered" evidence="14">
    <location>
        <begin position="310"/>
        <end position="352"/>
    </location>
</feature>
<feature type="region of interest" description="Disordered" evidence="14">
    <location>
        <begin position="1065"/>
        <end position="1091"/>
    </location>
</feature>
<evidence type="ECO:0000256" key="1">
    <source>
        <dbReference type="ARBA" id="ARBA00001946"/>
    </source>
</evidence>
<dbReference type="PRINTS" id="PR00853">
    <property type="entry name" value="XPGRADSUPER"/>
</dbReference>
<protein>
    <submittedName>
        <fullName evidence="17">Uncharacterized protein</fullName>
    </submittedName>
</protein>
<dbReference type="STRING" id="763407.A0A167NIV2"/>
<dbReference type="InterPro" id="IPR006085">
    <property type="entry name" value="XPG_DNA_repair_N"/>
</dbReference>
<dbReference type="PROSITE" id="PS00841">
    <property type="entry name" value="XPG_1"/>
    <property type="match status" value="1"/>
</dbReference>
<dbReference type="InParanoid" id="A0A167NIV2"/>
<feature type="region of interest" description="Disordered" evidence="14">
    <location>
        <begin position="642"/>
        <end position="677"/>
    </location>
</feature>
<dbReference type="SUPFAM" id="SSF47807">
    <property type="entry name" value="5' to 3' exonuclease, C-terminal subdomain"/>
    <property type="match status" value="1"/>
</dbReference>
<evidence type="ECO:0000256" key="12">
    <source>
        <dbReference type="ARBA" id="ARBA00038112"/>
    </source>
</evidence>
<reference evidence="18" key="1">
    <citation type="submission" date="2015-06" db="EMBL/GenBank/DDBJ databases">
        <title>Expansion of signal transduction pathways in fungi by whole-genome duplication.</title>
        <authorList>
            <consortium name="DOE Joint Genome Institute"/>
            <person name="Corrochano L.M."/>
            <person name="Kuo A."/>
            <person name="Marcet-Houben M."/>
            <person name="Polaino S."/>
            <person name="Salamov A."/>
            <person name="Villalobos J.M."/>
            <person name="Alvarez M.I."/>
            <person name="Avalos J."/>
            <person name="Benito E.P."/>
            <person name="Benoit I."/>
            <person name="Burger G."/>
            <person name="Camino L.P."/>
            <person name="Canovas D."/>
            <person name="Cerda-Olmedo E."/>
            <person name="Cheng J.-F."/>
            <person name="Dominguez A."/>
            <person name="Elias M."/>
            <person name="Eslava A.P."/>
            <person name="Glaser F."/>
            <person name="Grimwood J."/>
            <person name="Gutierrez G."/>
            <person name="Heitman J."/>
            <person name="Henrissat B."/>
            <person name="Iturriaga E.A."/>
            <person name="Lang B.F."/>
            <person name="Lavin J.L."/>
            <person name="Lee S."/>
            <person name="Li W."/>
            <person name="Lindquist E."/>
            <person name="Lopez-Garcia S."/>
            <person name="Luque E.M."/>
            <person name="Marcos A.T."/>
            <person name="Martin J."/>
            <person name="McCluskey K."/>
            <person name="Medina H.R."/>
            <person name="Miralles-Duran A."/>
            <person name="Miyazaki A."/>
            <person name="Munoz-Torres E."/>
            <person name="Oguiza J.A."/>
            <person name="Ohm R."/>
            <person name="Olmedo M."/>
            <person name="Orejas M."/>
            <person name="Ortiz-Castellanos L."/>
            <person name="Pisabarro A.G."/>
            <person name="Rodriguez-Romero J."/>
            <person name="Ruiz-Herrera J."/>
            <person name="Ruiz-Vazquez R."/>
            <person name="Sanz C."/>
            <person name="Schackwitz W."/>
            <person name="Schmutz J."/>
            <person name="Shahriari M."/>
            <person name="Shelest E."/>
            <person name="Silva-Franco F."/>
            <person name="Soanes D."/>
            <person name="Syed K."/>
            <person name="Tagua V.G."/>
            <person name="Talbot N.J."/>
            <person name="Thon M."/>
            <person name="De vries R.P."/>
            <person name="Wiebenga A."/>
            <person name="Yadav J.S."/>
            <person name="Braun E.L."/>
            <person name="Baker S."/>
            <person name="Garre V."/>
            <person name="Horwitz B."/>
            <person name="Torres-Martinez S."/>
            <person name="Idnurm A."/>
            <person name="Herrera-Estrella A."/>
            <person name="Gabaldon T."/>
            <person name="Grigoriev I.V."/>
        </authorList>
    </citation>
    <scope>NUCLEOTIDE SEQUENCE [LARGE SCALE GENOMIC DNA]</scope>
    <source>
        <strain evidence="18">NRRL 1555(-)</strain>
    </source>
</reference>
<keyword evidence="4" id="KW-0540">Nuclease</keyword>
<evidence type="ECO:0000256" key="4">
    <source>
        <dbReference type="ARBA" id="ARBA00022722"/>
    </source>
</evidence>
<keyword evidence="10" id="KW-0234">DNA repair</keyword>
<comment type="cofactor">
    <cofactor evidence="1">
        <name>Mg(2+)</name>
        <dbReference type="ChEBI" id="CHEBI:18420"/>
    </cofactor>
</comment>
<proteinExistence type="inferred from homology"/>
<evidence type="ECO:0000256" key="3">
    <source>
        <dbReference type="ARBA" id="ARBA00005283"/>
    </source>
</evidence>
<feature type="region of interest" description="Disordered" evidence="14">
    <location>
        <begin position="125"/>
        <end position="144"/>
    </location>
</feature>
<feature type="compositionally biased region" description="Basic and acidic residues" evidence="14">
    <location>
        <begin position="311"/>
        <end position="331"/>
    </location>
</feature>
<evidence type="ECO:0000256" key="7">
    <source>
        <dbReference type="ARBA" id="ARBA00022763"/>
    </source>
</evidence>
<feature type="compositionally biased region" description="Basic and acidic residues" evidence="14">
    <location>
        <begin position="1075"/>
        <end position="1091"/>
    </location>
</feature>
<keyword evidence="11" id="KW-0539">Nucleus</keyword>
<comment type="similarity">
    <text evidence="3">Belongs to the XPG/RAD2 endonuclease family. XPG subfamily.</text>
</comment>
<dbReference type="AlphaFoldDB" id="A0A167NIV2"/>
<dbReference type="Proteomes" id="UP000077315">
    <property type="component" value="Unassembled WGS sequence"/>
</dbReference>
<dbReference type="InterPro" id="IPR008918">
    <property type="entry name" value="HhH2"/>
</dbReference>
<evidence type="ECO:0000256" key="9">
    <source>
        <dbReference type="ARBA" id="ARBA00022842"/>
    </source>
</evidence>
<accession>A0A167NIV2</accession>
<feature type="region of interest" description="Disordered" evidence="14">
    <location>
        <begin position="716"/>
        <end position="741"/>
    </location>
</feature>
<dbReference type="InterPro" id="IPR029060">
    <property type="entry name" value="PIN-like_dom_sf"/>
</dbReference>
<dbReference type="InterPro" id="IPR001044">
    <property type="entry name" value="XPG/Rad2_eukaryotes"/>
</dbReference>
<evidence type="ECO:0000256" key="10">
    <source>
        <dbReference type="ARBA" id="ARBA00023204"/>
    </source>
</evidence>
<dbReference type="Pfam" id="PF00867">
    <property type="entry name" value="XPG_I"/>
    <property type="match status" value="1"/>
</dbReference>
<dbReference type="CDD" id="cd09904">
    <property type="entry name" value="H3TH_XPG"/>
    <property type="match status" value="1"/>
</dbReference>
<dbReference type="CDD" id="cd09868">
    <property type="entry name" value="PIN_XPG_RAD2"/>
    <property type="match status" value="2"/>
</dbReference>
<feature type="compositionally biased region" description="Acidic residues" evidence="14">
    <location>
        <begin position="375"/>
        <end position="389"/>
    </location>
</feature>
<dbReference type="Gene3D" id="3.40.50.1010">
    <property type="entry name" value="5'-nuclease"/>
    <property type="match status" value="2"/>
</dbReference>
<dbReference type="SMART" id="SM00279">
    <property type="entry name" value="HhH2"/>
    <property type="match status" value="1"/>
</dbReference>
<keyword evidence="9" id="KW-0460">Magnesium</keyword>
<evidence type="ECO:0000256" key="5">
    <source>
        <dbReference type="ARBA" id="ARBA00022723"/>
    </source>
</evidence>
<dbReference type="FunCoup" id="A0A167NIV2">
    <property type="interactions" value="480"/>
</dbReference>
<dbReference type="GO" id="GO:0005634">
    <property type="term" value="C:nucleus"/>
    <property type="evidence" value="ECO:0007669"/>
    <property type="project" value="UniProtKB-SubCell"/>
</dbReference>
<keyword evidence="6" id="KW-0255">Endonuclease</keyword>
<dbReference type="InterPro" id="IPR036279">
    <property type="entry name" value="5-3_exonuclease_C_sf"/>
</dbReference>